<gene>
    <name evidence="1" type="ORF">RRG08_026450</name>
</gene>
<reference evidence="1" key="1">
    <citation type="journal article" date="2023" name="G3 (Bethesda)">
        <title>A reference genome for the long-term kleptoplast-retaining sea slug Elysia crispata morphotype clarki.</title>
        <authorList>
            <person name="Eastman K.E."/>
            <person name="Pendleton A.L."/>
            <person name="Shaikh M.A."/>
            <person name="Suttiyut T."/>
            <person name="Ogas R."/>
            <person name="Tomko P."/>
            <person name="Gavelis G."/>
            <person name="Widhalm J.R."/>
            <person name="Wisecaver J.H."/>
        </authorList>
    </citation>
    <scope>NUCLEOTIDE SEQUENCE</scope>
    <source>
        <strain evidence="1">ECLA1</strain>
    </source>
</reference>
<keyword evidence="2" id="KW-1185">Reference proteome</keyword>
<evidence type="ECO:0000313" key="1">
    <source>
        <dbReference type="EMBL" id="KAK3732065.1"/>
    </source>
</evidence>
<dbReference type="AlphaFoldDB" id="A0AAE0Y3V5"/>
<dbReference type="EMBL" id="JAWDGP010006980">
    <property type="protein sequence ID" value="KAK3732065.1"/>
    <property type="molecule type" value="Genomic_DNA"/>
</dbReference>
<sequence length="79" mass="8527">MRPLQKTRKHQRKVLNLKKAATTVVLGDCNGQSNPSIQEGKGNYLQVSAAYFRGCDVTGMPVAPGQVNGVKCTGARRLL</sequence>
<comment type="caution">
    <text evidence="1">The sequence shown here is derived from an EMBL/GenBank/DDBJ whole genome shotgun (WGS) entry which is preliminary data.</text>
</comment>
<accession>A0AAE0Y3V5</accession>
<organism evidence="1 2">
    <name type="scientific">Elysia crispata</name>
    <name type="common">lettuce slug</name>
    <dbReference type="NCBI Taxonomy" id="231223"/>
    <lineage>
        <taxon>Eukaryota</taxon>
        <taxon>Metazoa</taxon>
        <taxon>Spiralia</taxon>
        <taxon>Lophotrochozoa</taxon>
        <taxon>Mollusca</taxon>
        <taxon>Gastropoda</taxon>
        <taxon>Heterobranchia</taxon>
        <taxon>Euthyneura</taxon>
        <taxon>Panpulmonata</taxon>
        <taxon>Sacoglossa</taxon>
        <taxon>Placobranchoidea</taxon>
        <taxon>Plakobranchidae</taxon>
        <taxon>Elysia</taxon>
    </lineage>
</organism>
<dbReference type="Proteomes" id="UP001283361">
    <property type="component" value="Unassembled WGS sequence"/>
</dbReference>
<protein>
    <submittedName>
        <fullName evidence="1">Uncharacterized protein</fullName>
    </submittedName>
</protein>
<evidence type="ECO:0000313" key="2">
    <source>
        <dbReference type="Proteomes" id="UP001283361"/>
    </source>
</evidence>
<name>A0AAE0Y3V5_9GAST</name>
<proteinExistence type="predicted"/>